<dbReference type="AlphaFoldDB" id="A0A088E7I1"/>
<proteinExistence type="predicted"/>
<dbReference type="EMBL" id="CP012175">
    <property type="protein sequence ID" value="AKV81524.1"/>
    <property type="molecule type" value="Genomic_DNA"/>
</dbReference>
<dbReference type="Proteomes" id="UP000029084">
    <property type="component" value="Chromosome"/>
</dbReference>
<organism evidence="1 7">
    <name type="scientific">Metallosphaera sedula</name>
    <dbReference type="NCBI Taxonomy" id="43687"/>
    <lineage>
        <taxon>Archaea</taxon>
        <taxon>Thermoproteota</taxon>
        <taxon>Thermoprotei</taxon>
        <taxon>Sulfolobales</taxon>
        <taxon>Sulfolobaceae</taxon>
        <taxon>Metallosphaera</taxon>
    </lineage>
</organism>
<sequence length="97" mass="11198">MKTRYPEQSQASEVTILERGLLADSAHNQLLPAKRTRTLVQGDFHVKPSFSGIEPRLVITHWWYKKARSYSSKGSETQTQTGRNPSLKNIVFTYYRL</sequence>
<dbReference type="Proteomes" id="UP000068832">
    <property type="component" value="Chromosome"/>
</dbReference>
<dbReference type="Proteomes" id="UP000061362">
    <property type="component" value="Chromosome"/>
</dbReference>
<dbReference type="EMBL" id="CP012176">
    <property type="protein sequence ID" value="AKV83757.1"/>
    <property type="molecule type" value="Genomic_DNA"/>
</dbReference>
<dbReference type="Proteomes" id="UP000062398">
    <property type="component" value="Chromosome"/>
</dbReference>
<dbReference type="EMBL" id="CP012172">
    <property type="protein sequence ID" value="AKV74791.1"/>
    <property type="molecule type" value="Genomic_DNA"/>
</dbReference>
<evidence type="ECO:0000313" key="3">
    <source>
        <dbReference type="EMBL" id="AKV77027.1"/>
    </source>
</evidence>
<evidence type="ECO:0000313" key="5">
    <source>
        <dbReference type="EMBL" id="AKV81524.1"/>
    </source>
</evidence>
<dbReference type="EMBL" id="CP012174">
    <property type="protein sequence ID" value="AKV79279.1"/>
    <property type="molecule type" value="Genomic_DNA"/>
</dbReference>
<reference evidence="9 10" key="2">
    <citation type="journal article" date="2015" name="Genome Announc.">
        <title>Complete Genome Sequences of Evolved Arsenate-Resistant Metallosphaera sedula Strains.</title>
        <authorList>
            <person name="Ai C."/>
            <person name="McCarthy S."/>
            <person name="Schackwitz W."/>
            <person name="Martin J."/>
            <person name="Lipzen A."/>
            <person name="Blum P."/>
        </authorList>
    </citation>
    <scope>NUCLEOTIDE SEQUENCE [LARGE SCALE GENOMIC DNA]</scope>
    <source>
        <strain evidence="4 10">ARS120-1</strain>
        <strain evidence="5 9">ARS120-2</strain>
        <strain evidence="2 12">ARS50-1</strain>
        <strain evidence="3 11">ARS50-2</strain>
    </source>
</reference>
<evidence type="ECO:0000313" key="9">
    <source>
        <dbReference type="Proteomes" id="UP000061362"/>
    </source>
</evidence>
<reference evidence="6 8" key="3">
    <citation type="submission" date="2015-07" db="EMBL/GenBank/DDBJ databases">
        <title>Physiological, transcriptional responses and genome re-sequencing of acid resistant extremely thermoacidophilic Metallosphaera sedula SARC-M1.</title>
        <authorList>
            <person name="Ai C."/>
            <person name="McCarthy S."/>
            <person name="Eckrich V."/>
            <person name="Rudrappa D."/>
            <person name="Qiu G."/>
            <person name="Blum P."/>
        </authorList>
    </citation>
    <scope>NUCLEOTIDE SEQUENCE [LARGE SCALE GENOMIC DNA]</scope>
    <source>
        <strain evidence="6 8">SARC-M1</strain>
    </source>
</reference>
<evidence type="ECO:0000313" key="2">
    <source>
        <dbReference type="EMBL" id="AKV74791.1"/>
    </source>
</evidence>
<reference evidence="1 7" key="1">
    <citation type="journal article" date="2014" name="J. Bacteriol.">
        <title>Role of an Archaeal PitA Transporter in the Copper and Arsenic Resistance of Metallosphaera sedula, an Extreme Thermoacidophile.</title>
        <authorList>
            <person name="McCarthy S."/>
            <person name="Ai C."/>
            <person name="Wheaton G."/>
            <person name="Tevatia R."/>
            <person name="Eckrich V."/>
            <person name="Kelly R."/>
            <person name="Blum P."/>
        </authorList>
    </citation>
    <scope>NUCLEOTIDE SEQUENCE [LARGE SCALE GENOMIC DNA]</scope>
    <source>
        <strain evidence="1 7">CuR1</strain>
    </source>
</reference>
<evidence type="ECO:0000313" key="12">
    <source>
        <dbReference type="Proteomes" id="UP000068832"/>
    </source>
</evidence>
<dbReference type="RefSeq" id="WP_012021761.1">
    <property type="nucleotide sequence ID" value="NZ_JAKUCK010000004.1"/>
</dbReference>
<dbReference type="Proteomes" id="UP000056255">
    <property type="component" value="Chromosome"/>
</dbReference>
<evidence type="ECO:0000313" key="10">
    <source>
        <dbReference type="Proteomes" id="UP000062398"/>
    </source>
</evidence>
<evidence type="ECO:0000313" key="1">
    <source>
        <dbReference type="EMBL" id="AIM27958.1"/>
    </source>
</evidence>
<evidence type="ECO:0000313" key="11">
    <source>
        <dbReference type="Proteomes" id="UP000062475"/>
    </source>
</evidence>
<dbReference type="PATRIC" id="fig|43687.5.peg.1962"/>
<accession>A0A088E7I1</accession>
<dbReference type="Proteomes" id="UP000062475">
    <property type="component" value="Chromosome"/>
</dbReference>
<gene>
    <name evidence="1" type="ORF">HA72_1820</name>
    <name evidence="2" type="ORF">MsedA_1863</name>
    <name evidence="3" type="ORF">MsedB_1865</name>
    <name evidence="4" type="ORF">MsedC_1863</name>
    <name evidence="5" type="ORF">MsedD_1864</name>
    <name evidence="6" type="ORF">MsedE_1864</name>
</gene>
<evidence type="ECO:0000313" key="6">
    <source>
        <dbReference type="EMBL" id="AKV83757.1"/>
    </source>
</evidence>
<dbReference type="EMBL" id="CP008822">
    <property type="protein sequence ID" value="AIM27958.1"/>
    <property type="molecule type" value="Genomic_DNA"/>
</dbReference>
<evidence type="ECO:0000313" key="8">
    <source>
        <dbReference type="Proteomes" id="UP000056255"/>
    </source>
</evidence>
<dbReference type="EMBL" id="CP012173">
    <property type="protein sequence ID" value="AKV77027.1"/>
    <property type="molecule type" value="Genomic_DNA"/>
</dbReference>
<evidence type="ECO:0000313" key="7">
    <source>
        <dbReference type="Proteomes" id="UP000029084"/>
    </source>
</evidence>
<evidence type="ECO:0000313" key="4">
    <source>
        <dbReference type="EMBL" id="AKV79279.1"/>
    </source>
</evidence>
<name>A0A088E7I1_9CREN</name>
<protein>
    <submittedName>
        <fullName evidence="1">Uncharacterized protein</fullName>
    </submittedName>
</protein>